<dbReference type="SUPFAM" id="SSF55874">
    <property type="entry name" value="ATPase domain of HSP90 chaperone/DNA topoisomerase II/histidine kinase"/>
    <property type="match status" value="1"/>
</dbReference>
<accession>A0A8H5SWS6</accession>
<comment type="caution">
    <text evidence="2">The sequence shown here is derived from an EMBL/GenBank/DDBJ whole genome shotgun (WGS) entry which is preliminary data.</text>
</comment>
<dbReference type="PANTHER" id="PTHR32387:SF0">
    <property type="entry name" value="PROTEIN NO VEIN"/>
    <property type="match status" value="1"/>
</dbReference>
<proteinExistence type="predicted"/>
<evidence type="ECO:0000313" key="3">
    <source>
        <dbReference type="Proteomes" id="UP000567885"/>
    </source>
</evidence>
<sequence>MATPQEAEQIVRRLTRKYGFLDEEMMDDIENFNAQYRRNIDESWLVMENAMSHSVKILAKQIYGTGARFVFELLQNAEDNKFEKALKAKAHPFVSFKIYPNKIVVECNEDGFTEPDLKAICAVGESTKSTSHGYIGAKGIGFKSVFVAASRVHIQSGNFSFEFRHKRTDPGIGMVRPIWVKPAETIPSPLTRMTLYIHDQGDPGEIQHLKRIISMQFDDLQETCLLFLRKLEQVGLEFYDENGELERSKYFRKHKIDEYRVSLETTSSSDGDESTQSQIYHITRQMATGLARSDNRGLSKTEEAKGTSSKAEVVLAFPITDNSEPLITRINQDLFAFLPLRRSDYKFLIHSDFDTNANRQDIVTTSRRNLDLRDWIASTFLQAILQFCEHPTLCYNWPMFLPSPNASSDTFWSGLDHEIQSLIKKTPVLRSRNRINLRLVEDVLILGDDAKDAEGYPFFDDSNKDLYLSPKYSQKAKNVLKGYGLKPLYMQTFLNLLETDLRSHNSKFHGKNTTDEWHSALARLLSELIKSFPFIQPRLKQLPLLPLRSGTWTSTTPEPVYFPTTGGINIPNSLDLKVIIVDASNDPDRSTLFQNLGACEATNDEVRASIIRSFNSKSFSFDNVKGYLSFLYLTHQPGKHAQEDYTKVKVITGAWIAKKPHQKDIHLPGTQHVYSPASLLAAEGASPGLTVDFLHSGHMESPPKKPSFTHPSWENWLCDSVGIRERLRLVSKDEPALSDSFLYVHEHRPERFLGLFERLWLHEKSSLVKNRALRSKIEDLSAKSLCGVDFSLKLKEAWLPLKSLRELVNRYMEYPKQFPFLKLDESDTTELVGSKWSFLSDYFLVSKDDGVDFLLEILRYIQRSCPKPSSDGQTQKVFELYVAIYAKLTVTIDGSDARRKITQFFKKGGVLVPHENDPMWTTSSTCLWVAPPDMIEFDSIRALYMERMDNEKLRNIENLFKGTLQIPDASLDDLVAELDALREAGCEEIPRMRTIYNYLHKSKVPLSGLKYVHSWFQDRKDGFLREANARTELHLRNTPSYIVKRDTMVYDELRQSSGNNTEEMKVALLSLNGLLQTETTRLDPEPIRQAKVFPVRYPTGTVVLSSVSVDFAIGDRDKLKTMFCDKIALLDFGMEDVRRLRPSIDWLRLQDRYLSNSVEESTFISSESERPISTPNRDLKRKAYHIVRVAATFNSPRFVDDPLGLYEQLRTMRVVEVERISSVLKIFQNREPFEIPVTTANEHIDDSTGKLTIYVPKERRAQELCFGSVLPRKLAAWLLRPTKSPNDGSFETDAVKVLTAIFASERFVLDDVLDDQGIFRVPFKNQDEEDNRNEAEDAGQEEEGYEQGPSDSRLETDDASSEQLTPNHSPINVGTPSYAGLSETMSEGSLSETQVESISQQSQMSSQTPAGRVHHSTQLPLFLGSSHSSHHSSNQVPPNLLSAVALPSEQQSFEDARYRVILDRVIEKARNAAFPSRGSFDMSHLRNALPGTDANAYASFDGLDFVGHFRSTNQLERDKKVGAAGELYVFELLSCLGMANWNRENWRSTIRSCVTAHPHYANMEAWRGSETADLVYVDVEGYLTNVLIGCGYLDHDEWHEARPKYYIEVKTTTGPCSTAFYMSGKQYQMMQRIHHTEDHSEIYVVFRVFQLSSEGIGLCVYTDPEQLRQDGRLLFKGQAWSVTPGPSMG</sequence>
<evidence type="ECO:0000313" key="2">
    <source>
        <dbReference type="EMBL" id="KAF5659023.1"/>
    </source>
</evidence>
<feature type="compositionally biased region" description="Acidic residues" evidence="1">
    <location>
        <begin position="1327"/>
        <end position="1345"/>
    </location>
</feature>
<dbReference type="EMBL" id="JAAGWQ010000225">
    <property type="protein sequence ID" value="KAF5659023.1"/>
    <property type="molecule type" value="Genomic_DNA"/>
</dbReference>
<dbReference type="Proteomes" id="UP000567885">
    <property type="component" value="Unassembled WGS sequence"/>
</dbReference>
<dbReference type="InterPro" id="IPR052957">
    <property type="entry name" value="Auxin_embryo_med"/>
</dbReference>
<dbReference type="NCBIfam" id="NF047352">
    <property type="entry name" value="P_loop_sacsin"/>
    <property type="match status" value="1"/>
</dbReference>
<feature type="compositionally biased region" description="Low complexity" evidence="1">
    <location>
        <begin position="1394"/>
        <end position="1407"/>
    </location>
</feature>
<name>A0A8H5SWS6_FUSHE</name>
<feature type="region of interest" description="Disordered" evidence="1">
    <location>
        <begin position="1324"/>
        <end position="1414"/>
    </location>
</feature>
<feature type="compositionally biased region" description="Polar residues" evidence="1">
    <location>
        <begin position="1361"/>
        <end position="1375"/>
    </location>
</feature>
<evidence type="ECO:0008006" key="4">
    <source>
        <dbReference type="Google" id="ProtNLM"/>
    </source>
</evidence>
<keyword evidence="3" id="KW-1185">Reference proteome</keyword>
<protein>
    <recommendedName>
        <fullName evidence="4">Protein NO VEIN C-terminal domain-containing protein</fullName>
    </recommendedName>
</protein>
<dbReference type="PANTHER" id="PTHR32387">
    <property type="entry name" value="WU:FJ29H11"/>
    <property type="match status" value="1"/>
</dbReference>
<dbReference type="OrthoDB" id="1262810at2759"/>
<organism evidence="2 3">
    <name type="scientific">Fusarium heterosporum</name>
    <dbReference type="NCBI Taxonomy" id="42747"/>
    <lineage>
        <taxon>Eukaryota</taxon>
        <taxon>Fungi</taxon>
        <taxon>Dikarya</taxon>
        <taxon>Ascomycota</taxon>
        <taxon>Pezizomycotina</taxon>
        <taxon>Sordariomycetes</taxon>
        <taxon>Hypocreomycetidae</taxon>
        <taxon>Hypocreales</taxon>
        <taxon>Nectriaceae</taxon>
        <taxon>Fusarium</taxon>
        <taxon>Fusarium heterosporum species complex</taxon>
    </lineage>
</organism>
<gene>
    <name evidence="2" type="ORF">FHETE_9651</name>
</gene>
<dbReference type="Gene3D" id="3.30.565.10">
    <property type="entry name" value="Histidine kinase-like ATPase, C-terminal domain"/>
    <property type="match status" value="1"/>
</dbReference>
<reference evidence="2 3" key="1">
    <citation type="submission" date="2020-05" db="EMBL/GenBank/DDBJ databases">
        <title>Identification and distribution of gene clusters putatively required for synthesis of sphingolipid metabolism inhibitors in phylogenetically diverse species of the filamentous fungus Fusarium.</title>
        <authorList>
            <person name="Kim H.-S."/>
            <person name="Busman M."/>
            <person name="Brown D.W."/>
            <person name="Divon H."/>
            <person name="Uhlig S."/>
            <person name="Proctor R.H."/>
        </authorList>
    </citation>
    <scope>NUCLEOTIDE SEQUENCE [LARGE SCALE GENOMIC DNA]</scope>
    <source>
        <strain evidence="2 3">NRRL 20693</strain>
    </source>
</reference>
<feature type="compositionally biased region" description="Polar residues" evidence="1">
    <location>
        <begin position="1383"/>
        <end position="1393"/>
    </location>
</feature>
<dbReference type="InterPro" id="IPR036890">
    <property type="entry name" value="HATPase_C_sf"/>
</dbReference>
<evidence type="ECO:0000256" key="1">
    <source>
        <dbReference type="SAM" id="MobiDB-lite"/>
    </source>
</evidence>